<keyword evidence="3 8" id="KW-0812">Transmembrane</keyword>
<feature type="transmembrane region" description="Helical" evidence="8">
    <location>
        <begin position="80"/>
        <end position="102"/>
    </location>
</feature>
<dbReference type="GO" id="GO:0004222">
    <property type="term" value="F:metalloendopeptidase activity"/>
    <property type="evidence" value="ECO:0007669"/>
    <property type="project" value="InterPro"/>
</dbReference>
<dbReference type="InterPro" id="IPR024079">
    <property type="entry name" value="MetalloPept_cat_dom_sf"/>
</dbReference>
<dbReference type="AlphaFoldDB" id="A0A8S1DY50"/>
<feature type="region of interest" description="Disordered" evidence="7">
    <location>
        <begin position="155"/>
        <end position="179"/>
    </location>
</feature>
<comment type="cofactor">
    <cofactor evidence="1">
        <name>Zn(2+)</name>
        <dbReference type="ChEBI" id="CHEBI:29105"/>
    </cofactor>
</comment>
<comment type="caution">
    <text evidence="6">Lacks conserved residue(s) required for the propagation of feature annotation.</text>
</comment>
<feature type="compositionally biased region" description="Low complexity" evidence="7">
    <location>
        <begin position="156"/>
        <end position="168"/>
    </location>
</feature>
<evidence type="ECO:0000259" key="9">
    <source>
        <dbReference type="PROSITE" id="PS51864"/>
    </source>
</evidence>
<sequence length="466" mass="50958">MSHISDVFLAADGRPAVVLNTGKVLEEEDIDWPALTTARVVAMVVLGLVSFALGVLPWALVKIFKLNVEERMQHGKTKIFISMMLCFGAGVLLCTAFCHMLPELRESVEAQVAIGNLPETGHGVPLPEIFLLSGLFAVYLVEELVHLLFGKNQAGHSHSSKPAAASSKSDLESSTAGSKEKLARRKSSIFWRRPKLHSLFNNLSALIAVLALSFHAVFEGLAVGLESSATDVWYLMGAVAAHKFVISFCVGVELLVAKTDVLLLILSVGTFSLVTPLGFLSAAPAPGKTAAKPKTTHNDDKIGEEFRDMQLESWVLNHGLPEPKSGINLDRWNASSANDRPEERGFYLEGDILYQTHPSATKSAQVGEYYKWPNAQVFIKISGAFAPHEVNIIKKATQYIEKHTCIRFFFYQPGIQKDYVDITNSHTGCFSSVGRTGGRQVLNLQSPQCVNLVSDINNSLSFIFSL</sequence>
<evidence type="ECO:0000256" key="3">
    <source>
        <dbReference type="ARBA" id="ARBA00022692"/>
    </source>
</evidence>
<dbReference type="GO" id="GO:0005886">
    <property type="term" value="C:plasma membrane"/>
    <property type="evidence" value="ECO:0007669"/>
    <property type="project" value="TreeGrafter"/>
</dbReference>
<protein>
    <recommendedName>
        <fullName evidence="9">Peptidase M12A domain-containing protein</fullName>
    </recommendedName>
</protein>
<dbReference type="SUPFAM" id="SSF55486">
    <property type="entry name" value="Metalloproteases ('zincins'), catalytic domain"/>
    <property type="match status" value="1"/>
</dbReference>
<dbReference type="GO" id="GO:0006508">
    <property type="term" value="P:proteolysis"/>
    <property type="evidence" value="ECO:0007669"/>
    <property type="project" value="InterPro"/>
</dbReference>
<evidence type="ECO:0000256" key="5">
    <source>
        <dbReference type="ARBA" id="ARBA00023136"/>
    </source>
</evidence>
<dbReference type="PANTHER" id="PTHR11040">
    <property type="entry name" value="ZINC/IRON TRANSPORTER"/>
    <property type="match status" value="1"/>
</dbReference>
<evidence type="ECO:0000256" key="6">
    <source>
        <dbReference type="PROSITE-ProRule" id="PRU01211"/>
    </source>
</evidence>
<comment type="caution">
    <text evidence="10">The sequence shown here is derived from an EMBL/GenBank/DDBJ whole genome shotgun (WGS) entry which is preliminary data.</text>
</comment>
<keyword evidence="4 8" id="KW-1133">Transmembrane helix</keyword>
<dbReference type="Proteomes" id="UP000494165">
    <property type="component" value="Unassembled WGS sequence"/>
</dbReference>
<dbReference type="InterPro" id="IPR001506">
    <property type="entry name" value="Peptidase_M12A"/>
</dbReference>
<evidence type="ECO:0000256" key="4">
    <source>
        <dbReference type="ARBA" id="ARBA00022989"/>
    </source>
</evidence>
<evidence type="ECO:0000256" key="7">
    <source>
        <dbReference type="SAM" id="MobiDB-lite"/>
    </source>
</evidence>
<feature type="transmembrane region" description="Helical" evidence="8">
    <location>
        <begin position="129"/>
        <end position="149"/>
    </location>
</feature>
<evidence type="ECO:0000313" key="11">
    <source>
        <dbReference type="Proteomes" id="UP000494165"/>
    </source>
</evidence>
<dbReference type="EMBL" id="CADEPI010000517">
    <property type="protein sequence ID" value="CAB3386902.1"/>
    <property type="molecule type" value="Genomic_DNA"/>
</dbReference>
<dbReference type="Gene3D" id="3.40.390.10">
    <property type="entry name" value="Collagenase (Catalytic Domain)"/>
    <property type="match status" value="1"/>
</dbReference>
<dbReference type="PANTHER" id="PTHR11040:SF203">
    <property type="entry name" value="FI18611P1-RELATED"/>
    <property type="match status" value="1"/>
</dbReference>
<dbReference type="InterPro" id="IPR003689">
    <property type="entry name" value="ZIP"/>
</dbReference>
<evidence type="ECO:0000256" key="2">
    <source>
        <dbReference type="ARBA" id="ARBA00004141"/>
    </source>
</evidence>
<evidence type="ECO:0000313" key="10">
    <source>
        <dbReference type="EMBL" id="CAB3386902.1"/>
    </source>
</evidence>
<keyword evidence="5 8" id="KW-0472">Membrane</keyword>
<feature type="transmembrane region" description="Helical" evidence="8">
    <location>
        <begin position="40"/>
        <end position="60"/>
    </location>
</feature>
<dbReference type="GO" id="GO:0005385">
    <property type="term" value="F:zinc ion transmembrane transporter activity"/>
    <property type="evidence" value="ECO:0007669"/>
    <property type="project" value="TreeGrafter"/>
</dbReference>
<organism evidence="10 11">
    <name type="scientific">Cloeon dipterum</name>
    <dbReference type="NCBI Taxonomy" id="197152"/>
    <lineage>
        <taxon>Eukaryota</taxon>
        <taxon>Metazoa</taxon>
        <taxon>Ecdysozoa</taxon>
        <taxon>Arthropoda</taxon>
        <taxon>Hexapoda</taxon>
        <taxon>Insecta</taxon>
        <taxon>Pterygota</taxon>
        <taxon>Palaeoptera</taxon>
        <taxon>Ephemeroptera</taxon>
        <taxon>Pisciforma</taxon>
        <taxon>Baetidae</taxon>
        <taxon>Cloeon</taxon>
    </lineage>
</organism>
<feature type="transmembrane region" description="Helical" evidence="8">
    <location>
        <begin position="263"/>
        <end position="283"/>
    </location>
</feature>
<comment type="subcellular location">
    <subcellularLocation>
        <location evidence="2">Membrane</location>
        <topology evidence="2">Multi-pass membrane protein</topology>
    </subcellularLocation>
</comment>
<keyword evidence="11" id="KW-1185">Reference proteome</keyword>
<proteinExistence type="predicted"/>
<dbReference type="OrthoDB" id="448280at2759"/>
<dbReference type="Pfam" id="PF02535">
    <property type="entry name" value="Zip"/>
    <property type="match status" value="1"/>
</dbReference>
<reference evidence="10 11" key="1">
    <citation type="submission" date="2020-04" db="EMBL/GenBank/DDBJ databases">
        <authorList>
            <person name="Alioto T."/>
            <person name="Alioto T."/>
            <person name="Gomez Garrido J."/>
        </authorList>
    </citation>
    <scope>NUCLEOTIDE SEQUENCE [LARGE SCALE GENOMIC DNA]</scope>
</reference>
<dbReference type="PROSITE" id="PS51864">
    <property type="entry name" value="ASTACIN"/>
    <property type="match status" value="1"/>
</dbReference>
<dbReference type="Pfam" id="PF01400">
    <property type="entry name" value="Astacin"/>
    <property type="match status" value="1"/>
</dbReference>
<feature type="domain" description="Peptidase M12A" evidence="9">
    <location>
        <begin position="363"/>
        <end position="466"/>
    </location>
</feature>
<feature type="transmembrane region" description="Helical" evidence="8">
    <location>
        <begin position="199"/>
        <end position="218"/>
    </location>
</feature>
<name>A0A8S1DY50_9INSE</name>
<gene>
    <name evidence="10" type="ORF">CLODIP_2_CD05596</name>
</gene>
<evidence type="ECO:0000256" key="8">
    <source>
        <dbReference type="SAM" id="Phobius"/>
    </source>
</evidence>
<feature type="transmembrane region" description="Helical" evidence="8">
    <location>
        <begin position="233"/>
        <end position="256"/>
    </location>
</feature>
<accession>A0A8S1DY50</accession>
<evidence type="ECO:0000256" key="1">
    <source>
        <dbReference type="ARBA" id="ARBA00001947"/>
    </source>
</evidence>